<evidence type="ECO:0000313" key="3">
    <source>
        <dbReference type="Proteomes" id="UP000237104"/>
    </source>
</evidence>
<evidence type="ECO:0000313" key="2">
    <source>
        <dbReference type="EMBL" id="POH59549.1"/>
    </source>
</evidence>
<dbReference type="Proteomes" id="UP000237104">
    <property type="component" value="Unassembled WGS sequence"/>
</dbReference>
<protein>
    <recommendedName>
        <fullName evidence="4">Alpha/beta hydrolase</fullName>
    </recommendedName>
</protein>
<comment type="caution">
    <text evidence="2">The sequence shown here is derived from an EMBL/GenBank/DDBJ whole genome shotgun (WGS) entry which is preliminary data.</text>
</comment>
<evidence type="ECO:0000256" key="1">
    <source>
        <dbReference type="SAM" id="MobiDB-lite"/>
    </source>
</evidence>
<name>A0A2S3Z5Q3_9MICO</name>
<proteinExistence type="predicted"/>
<accession>A0A2S3Z5Q3</accession>
<dbReference type="Gene3D" id="1.10.287.1060">
    <property type="entry name" value="ESAT-6-like"/>
    <property type="match status" value="1"/>
</dbReference>
<evidence type="ECO:0008006" key="4">
    <source>
        <dbReference type="Google" id="ProtNLM"/>
    </source>
</evidence>
<sequence length="571" mass="60796">MTWARENPGAGEPWGIRDQANRRTSRSDDLRAVQGTLASARIDAGSADWTAKSRDAFVAHLDALRPSLDLLIQGLDTHAAALQRYAGEIEQIQDRQSVLAHQRGDAQILLGNHERQRSNLAVGDGLWLVDQSQVGERSRLDDLIDSDQSILRNCEAQWEDLVAHRRAADSMCAQQLSSVQALGPLAAFTATAIRFDTSTELLSRFATLSSADLQVLLELNPELVGRLQKNPPSAHVVAEWWSALASDQQLALAAGAPEVVGGLDGVPWDVRFSANRANIAAAQDDQDAVVAGLREEISALHAKPNRGDSQAGVALASALAAAIARATTLRDMGSSARQVLLFDPAGNGRYAEVHGTLSAETTNVGIIVNGTTLAMDTVLQYDQRAADFYDKSVAEDTDLVTITWMGTDFPDWETYVTGDIEGMADEGGARLAQFVRGVDEVATVAGQPSPGIGVFLHSAGGLIGGSAEKIGMPADYVVHIESAGAGPGVTSIQDYAEPNKDRFVMTAPGDPIQLTQGTREMGVDPDGLEGVTVLDSGRTATFDPGAHDGVFVRGTDAWNELYDVLTLEGRD</sequence>
<dbReference type="AlphaFoldDB" id="A0A2S3Z5Q3"/>
<dbReference type="EMBL" id="PPXF01000065">
    <property type="protein sequence ID" value="POH59549.1"/>
    <property type="molecule type" value="Genomic_DNA"/>
</dbReference>
<gene>
    <name evidence="2" type="ORF">C3B59_16720</name>
</gene>
<organism evidence="2 3">
    <name type="scientific">Cryobacterium zongtaii</name>
    <dbReference type="NCBI Taxonomy" id="1259217"/>
    <lineage>
        <taxon>Bacteria</taxon>
        <taxon>Bacillati</taxon>
        <taxon>Actinomycetota</taxon>
        <taxon>Actinomycetes</taxon>
        <taxon>Micrococcales</taxon>
        <taxon>Microbacteriaceae</taxon>
        <taxon>Cryobacterium</taxon>
    </lineage>
</organism>
<feature type="region of interest" description="Disordered" evidence="1">
    <location>
        <begin position="1"/>
        <end position="29"/>
    </location>
</feature>
<reference evidence="2 3" key="1">
    <citation type="submission" date="2018-01" db="EMBL/GenBank/DDBJ databases">
        <title>Cryobacterium sp. nov., from glaciers in China.</title>
        <authorList>
            <person name="Liu Q."/>
            <person name="Xin Y.-H."/>
        </authorList>
    </citation>
    <scope>NUCLEOTIDE SEQUENCE [LARGE SCALE GENOMIC DNA]</scope>
    <source>
        <strain evidence="2 3">TMB1-8</strain>
    </source>
</reference>
<feature type="compositionally biased region" description="Basic and acidic residues" evidence="1">
    <location>
        <begin position="19"/>
        <end position="29"/>
    </location>
</feature>